<keyword evidence="7" id="KW-1185">Reference proteome</keyword>
<dbReference type="PANTHER" id="PTHR33630:SF9">
    <property type="entry name" value="CUTINASE 4"/>
    <property type="match status" value="1"/>
</dbReference>
<dbReference type="InterPro" id="IPR000675">
    <property type="entry name" value="Cutinase/axe"/>
</dbReference>
<dbReference type="Gene3D" id="3.40.50.1820">
    <property type="entry name" value="alpha/beta hydrolase"/>
    <property type="match status" value="1"/>
</dbReference>
<evidence type="ECO:0000256" key="5">
    <source>
        <dbReference type="SAM" id="Phobius"/>
    </source>
</evidence>
<keyword evidence="2" id="KW-0719">Serine esterase</keyword>
<proteinExistence type="inferred from homology"/>
<name>A0A502EB22_9MYCO</name>
<keyword evidence="5" id="KW-0472">Membrane</keyword>
<evidence type="ECO:0000313" key="6">
    <source>
        <dbReference type="EMBL" id="TPG34925.1"/>
    </source>
</evidence>
<gene>
    <name evidence="6" type="ORF">EAH80_08850</name>
</gene>
<dbReference type="Pfam" id="PF01083">
    <property type="entry name" value="Cutinase"/>
    <property type="match status" value="1"/>
</dbReference>
<dbReference type="InterPro" id="IPR029058">
    <property type="entry name" value="AB_hydrolase_fold"/>
</dbReference>
<protein>
    <submittedName>
        <fullName evidence="6">Cutinase family protein</fullName>
    </submittedName>
</protein>
<dbReference type="SMART" id="SM01110">
    <property type="entry name" value="Cutinase"/>
    <property type="match status" value="1"/>
</dbReference>
<evidence type="ECO:0000256" key="1">
    <source>
        <dbReference type="ARBA" id="ARBA00007534"/>
    </source>
</evidence>
<organism evidence="6 7">
    <name type="scientific">Mycolicibacterium hodleri</name>
    <dbReference type="NCBI Taxonomy" id="49897"/>
    <lineage>
        <taxon>Bacteria</taxon>
        <taxon>Bacillati</taxon>
        <taxon>Actinomycetota</taxon>
        <taxon>Actinomycetes</taxon>
        <taxon>Mycobacteriales</taxon>
        <taxon>Mycobacteriaceae</taxon>
        <taxon>Mycolicibacterium</taxon>
    </lineage>
</organism>
<dbReference type="AlphaFoldDB" id="A0A502EB22"/>
<evidence type="ECO:0000256" key="3">
    <source>
        <dbReference type="ARBA" id="ARBA00022801"/>
    </source>
</evidence>
<keyword evidence="4" id="KW-1015">Disulfide bond</keyword>
<dbReference type="PANTHER" id="PTHR33630">
    <property type="entry name" value="CUTINASE RV1984C-RELATED-RELATED"/>
    <property type="match status" value="1"/>
</dbReference>
<keyword evidence="5" id="KW-1133">Transmembrane helix</keyword>
<comment type="similarity">
    <text evidence="1">Belongs to the cutinase family.</text>
</comment>
<dbReference type="Proteomes" id="UP000320095">
    <property type="component" value="Unassembled WGS sequence"/>
</dbReference>
<feature type="transmembrane region" description="Helical" evidence="5">
    <location>
        <begin position="58"/>
        <end position="80"/>
    </location>
</feature>
<accession>A0A502EB22</accession>
<keyword evidence="5" id="KW-0812">Transmembrane</keyword>
<dbReference type="EMBL" id="RCZG01000003">
    <property type="protein sequence ID" value="TPG34925.1"/>
    <property type="molecule type" value="Genomic_DNA"/>
</dbReference>
<evidence type="ECO:0000256" key="4">
    <source>
        <dbReference type="ARBA" id="ARBA00023157"/>
    </source>
</evidence>
<evidence type="ECO:0000313" key="7">
    <source>
        <dbReference type="Proteomes" id="UP000320095"/>
    </source>
</evidence>
<keyword evidence="3" id="KW-0378">Hydrolase</keyword>
<evidence type="ECO:0000256" key="2">
    <source>
        <dbReference type="ARBA" id="ARBA00022487"/>
    </source>
</evidence>
<comment type="caution">
    <text evidence="6">The sequence shown here is derived from an EMBL/GenBank/DDBJ whole genome shotgun (WGS) entry which is preliminary data.</text>
</comment>
<dbReference type="OrthoDB" id="3711786at2"/>
<reference evidence="6 7" key="1">
    <citation type="journal article" date="2019" name="Environ. Microbiol.">
        <title>Species interactions and distinct microbial communities in high Arctic permafrost affected cryosols are associated with the CH4 and CO2 gas fluxes.</title>
        <authorList>
            <person name="Altshuler I."/>
            <person name="Hamel J."/>
            <person name="Turney S."/>
            <person name="Magnuson E."/>
            <person name="Levesque R."/>
            <person name="Greer C."/>
            <person name="Whyte L.G."/>
        </authorList>
    </citation>
    <scope>NUCLEOTIDE SEQUENCE [LARGE SCALE GENOMIC DNA]</scope>
    <source>
        <strain evidence="6 7">S5.20</strain>
    </source>
</reference>
<dbReference type="GO" id="GO:0052689">
    <property type="term" value="F:carboxylic ester hydrolase activity"/>
    <property type="evidence" value="ECO:0007669"/>
    <property type="project" value="UniProtKB-KW"/>
</dbReference>
<dbReference type="SUPFAM" id="SSF53474">
    <property type="entry name" value="alpha/beta-Hydrolases"/>
    <property type="match status" value="1"/>
</dbReference>
<sequence length="337" mass="34384">MNHHSRDSIVQSRPSFARIHPHTCNAGSRPRRSTEDASAKLPICCREGWREFIVIRRLGLAVVVAGVAVAGLSTGIAAAAPACGDYHWLGAAGSGQRDGAGLTANGGMGGVVYQSYLQLRDDLAANGQTITAEAVQYPAAPVPLDGGFGGWMGFMDSVKNGTDAAAEQFDAFTARCPNTKVVLAGYSQGAMVIHRNLHDLADDPHVAAALLIADGDRLPTDTTLNMGSTAVVPSAGKGVAQEHSFLASAPTSTLPPEIGARTVSVCDVGDPVCDADPDAETDALSPAALAIHTGYAPAATGGHAWVTPLYSLVTSAGAAPATDLAPTTDAELTAHGA</sequence>